<organism evidence="7 8">
    <name type="scientific">Coprinellus micaceus</name>
    <name type="common">Glistening ink-cap mushroom</name>
    <name type="synonym">Coprinus micaceus</name>
    <dbReference type="NCBI Taxonomy" id="71717"/>
    <lineage>
        <taxon>Eukaryota</taxon>
        <taxon>Fungi</taxon>
        <taxon>Dikarya</taxon>
        <taxon>Basidiomycota</taxon>
        <taxon>Agaricomycotina</taxon>
        <taxon>Agaricomycetes</taxon>
        <taxon>Agaricomycetidae</taxon>
        <taxon>Agaricales</taxon>
        <taxon>Agaricineae</taxon>
        <taxon>Psathyrellaceae</taxon>
        <taxon>Coprinellus</taxon>
    </lineage>
</organism>
<dbReference type="PANTHER" id="PTHR11863">
    <property type="entry name" value="STEROL DESATURASE"/>
    <property type="match status" value="1"/>
</dbReference>
<evidence type="ECO:0000256" key="1">
    <source>
        <dbReference type="ARBA" id="ARBA00004370"/>
    </source>
</evidence>
<proteinExistence type="predicted"/>
<sequence length="323" mass="37261">MSAANSSTVASSFLDDPLSLQPTYTPFYYSEKSDLFESVSDRYLTLAAPVLAYWFLSLVFHFLDTRDWKSLDKYRIHPSPEVASKNLVSRSAVVYAVIFQHIIQTLLGLLWLSHEPPKYTPHAVSIQYIASILQKPLVALGIKYPTLVVSAAQFVYWWGVPAFQLFASMFIIDTWQYFWHRGMHVNKFLYKHFHSWHHRLYVPYAFGALYNHPVEGFILDSLGAAIAELITGLSMRQAMVLFTLSTFKTVDDHCGYNFPWDPLQLMSGNNADYHDIHHQVIGIKSNFAQPFFVHWDTLLGTRMTRADIEKRRRDQKARTAKAQ</sequence>
<feature type="domain" description="Fatty acid hydroxylase" evidence="6">
    <location>
        <begin position="167"/>
        <end position="301"/>
    </location>
</feature>
<evidence type="ECO:0000259" key="6">
    <source>
        <dbReference type="Pfam" id="PF04116"/>
    </source>
</evidence>
<dbReference type="AlphaFoldDB" id="A0A4Y7TQN4"/>
<dbReference type="GO" id="GO:0008610">
    <property type="term" value="P:lipid biosynthetic process"/>
    <property type="evidence" value="ECO:0007669"/>
    <property type="project" value="InterPro"/>
</dbReference>
<comment type="caution">
    <text evidence="7">The sequence shown here is derived from an EMBL/GenBank/DDBJ whole genome shotgun (WGS) entry which is preliminary data.</text>
</comment>
<dbReference type="EMBL" id="QPFP01000005">
    <property type="protein sequence ID" value="TEB36466.1"/>
    <property type="molecule type" value="Genomic_DNA"/>
</dbReference>
<feature type="transmembrane region" description="Helical" evidence="5">
    <location>
        <begin position="155"/>
        <end position="178"/>
    </location>
</feature>
<dbReference type="Pfam" id="PF04116">
    <property type="entry name" value="FA_hydroxylase"/>
    <property type="match status" value="1"/>
</dbReference>
<reference evidence="7 8" key="1">
    <citation type="journal article" date="2019" name="Nat. Ecol. Evol.">
        <title>Megaphylogeny resolves global patterns of mushroom evolution.</title>
        <authorList>
            <person name="Varga T."/>
            <person name="Krizsan K."/>
            <person name="Foldi C."/>
            <person name="Dima B."/>
            <person name="Sanchez-Garcia M."/>
            <person name="Sanchez-Ramirez S."/>
            <person name="Szollosi G.J."/>
            <person name="Szarkandi J.G."/>
            <person name="Papp V."/>
            <person name="Albert L."/>
            <person name="Andreopoulos W."/>
            <person name="Angelini C."/>
            <person name="Antonin V."/>
            <person name="Barry K.W."/>
            <person name="Bougher N.L."/>
            <person name="Buchanan P."/>
            <person name="Buyck B."/>
            <person name="Bense V."/>
            <person name="Catcheside P."/>
            <person name="Chovatia M."/>
            <person name="Cooper J."/>
            <person name="Damon W."/>
            <person name="Desjardin D."/>
            <person name="Finy P."/>
            <person name="Geml J."/>
            <person name="Haridas S."/>
            <person name="Hughes K."/>
            <person name="Justo A."/>
            <person name="Karasinski D."/>
            <person name="Kautmanova I."/>
            <person name="Kiss B."/>
            <person name="Kocsube S."/>
            <person name="Kotiranta H."/>
            <person name="LaButti K.M."/>
            <person name="Lechner B.E."/>
            <person name="Liimatainen K."/>
            <person name="Lipzen A."/>
            <person name="Lukacs Z."/>
            <person name="Mihaltcheva S."/>
            <person name="Morgado L.N."/>
            <person name="Niskanen T."/>
            <person name="Noordeloos M.E."/>
            <person name="Ohm R.A."/>
            <person name="Ortiz-Santana B."/>
            <person name="Ovrebo C."/>
            <person name="Racz N."/>
            <person name="Riley R."/>
            <person name="Savchenko A."/>
            <person name="Shiryaev A."/>
            <person name="Soop K."/>
            <person name="Spirin V."/>
            <person name="Szebenyi C."/>
            <person name="Tomsovsky M."/>
            <person name="Tulloss R.E."/>
            <person name="Uehling J."/>
            <person name="Grigoriev I.V."/>
            <person name="Vagvolgyi C."/>
            <person name="Papp T."/>
            <person name="Martin F.M."/>
            <person name="Miettinen O."/>
            <person name="Hibbett D.S."/>
            <person name="Nagy L.G."/>
        </authorList>
    </citation>
    <scope>NUCLEOTIDE SEQUENCE [LARGE SCALE GENOMIC DNA]</scope>
    <source>
        <strain evidence="7 8">FP101781</strain>
    </source>
</reference>
<keyword evidence="8" id="KW-1185">Reference proteome</keyword>
<feature type="transmembrane region" description="Helical" evidence="5">
    <location>
        <begin position="92"/>
        <end position="112"/>
    </location>
</feature>
<dbReference type="GO" id="GO:0016491">
    <property type="term" value="F:oxidoreductase activity"/>
    <property type="evidence" value="ECO:0007669"/>
    <property type="project" value="InterPro"/>
</dbReference>
<evidence type="ECO:0000313" key="7">
    <source>
        <dbReference type="EMBL" id="TEB36466.1"/>
    </source>
</evidence>
<dbReference type="InterPro" id="IPR006694">
    <property type="entry name" value="Fatty_acid_hydroxylase"/>
</dbReference>
<evidence type="ECO:0000256" key="5">
    <source>
        <dbReference type="SAM" id="Phobius"/>
    </source>
</evidence>
<keyword evidence="3 5" id="KW-1133">Transmembrane helix</keyword>
<dbReference type="OrthoDB" id="408954at2759"/>
<dbReference type="InterPro" id="IPR050307">
    <property type="entry name" value="Sterol_Desaturase_Related"/>
</dbReference>
<gene>
    <name evidence="7" type="ORF">FA13DRAFT_1062994</name>
</gene>
<keyword evidence="4 5" id="KW-0472">Membrane</keyword>
<evidence type="ECO:0000313" key="8">
    <source>
        <dbReference type="Proteomes" id="UP000298030"/>
    </source>
</evidence>
<accession>A0A4Y7TQN4</accession>
<evidence type="ECO:0000256" key="3">
    <source>
        <dbReference type="ARBA" id="ARBA00022989"/>
    </source>
</evidence>
<evidence type="ECO:0000256" key="4">
    <source>
        <dbReference type="ARBA" id="ARBA00023136"/>
    </source>
</evidence>
<name>A0A4Y7TQN4_COPMI</name>
<dbReference type="GO" id="GO:0016020">
    <property type="term" value="C:membrane"/>
    <property type="evidence" value="ECO:0007669"/>
    <property type="project" value="UniProtKB-SubCell"/>
</dbReference>
<dbReference type="GO" id="GO:0005506">
    <property type="term" value="F:iron ion binding"/>
    <property type="evidence" value="ECO:0007669"/>
    <property type="project" value="InterPro"/>
</dbReference>
<comment type="subcellular location">
    <subcellularLocation>
        <location evidence="1">Membrane</location>
    </subcellularLocation>
</comment>
<dbReference type="Proteomes" id="UP000298030">
    <property type="component" value="Unassembled WGS sequence"/>
</dbReference>
<protein>
    <submittedName>
        <fullName evidence="7">Sphingosine hydroxylase</fullName>
    </submittedName>
</protein>
<dbReference type="STRING" id="71717.A0A4Y7TQN4"/>
<keyword evidence="2 5" id="KW-0812">Transmembrane</keyword>
<feature type="transmembrane region" description="Helical" evidence="5">
    <location>
        <begin position="43"/>
        <end position="63"/>
    </location>
</feature>
<evidence type="ECO:0000256" key="2">
    <source>
        <dbReference type="ARBA" id="ARBA00022692"/>
    </source>
</evidence>